<dbReference type="EMBL" id="CP139558">
    <property type="protein sequence ID" value="WPU95041.1"/>
    <property type="molecule type" value="Genomic_DNA"/>
</dbReference>
<sequence length="266" mass="28485">MKPIKFLSLCAGPMLLAIVAGAAINHKTEPVKSADQTINGKGFALLELFTSEGCSSCPSADELLAKIQKESQGKPVYVLAYHVDYWNQLGWKDIFSNADYSKRQKEYSYTLNAQVYTPQVVINGKSEAVGSDERALRNAIAEGLAGSPSANITLQAQQNGDKLTVNYQVTSGSATDKLLLAVVQKSAVSKVKAGENDGRTLTHAQIVRGLYPVKLTPEKKGVSTIKLPQGFNTQGWEVVGFVQSKTNGEILSATKAQFSATSTAAL</sequence>
<evidence type="ECO:0000313" key="3">
    <source>
        <dbReference type="Proteomes" id="UP001324380"/>
    </source>
</evidence>
<reference evidence="2 3" key="1">
    <citation type="submission" date="2023-11" db="EMBL/GenBank/DDBJ databases">
        <title>Analysis of the Genomes of Mucilaginibacter gossypii cycad 4 and M. sabulilitoris SNA2: microbes with the potential for plant growth promotion.</title>
        <authorList>
            <person name="Hirsch A.M."/>
            <person name="Humm E."/>
            <person name="Rubbi M."/>
            <person name="Del Vecchio G."/>
            <person name="Ha S.M."/>
            <person name="Pellegrini M."/>
            <person name="Gunsalus R.P."/>
        </authorList>
    </citation>
    <scope>NUCLEOTIDE SEQUENCE [LARGE SCALE GENOMIC DNA]</scope>
    <source>
        <strain evidence="2 3">SNA2</strain>
    </source>
</reference>
<gene>
    <name evidence="2" type="ORF">SNE25_05825</name>
</gene>
<dbReference type="Gene3D" id="3.40.30.10">
    <property type="entry name" value="Glutaredoxin"/>
    <property type="match status" value="1"/>
</dbReference>
<keyword evidence="1" id="KW-0732">Signal</keyword>
<dbReference type="Pfam" id="PF06764">
    <property type="entry name" value="DUF1223"/>
    <property type="match status" value="1"/>
</dbReference>
<keyword evidence="3" id="KW-1185">Reference proteome</keyword>
<dbReference type="PANTHER" id="PTHR36057">
    <property type="match status" value="1"/>
</dbReference>
<dbReference type="InterPro" id="IPR010634">
    <property type="entry name" value="DUF1223"/>
</dbReference>
<dbReference type="InterPro" id="IPR036249">
    <property type="entry name" value="Thioredoxin-like_sf"/>
</dbReference>
<name>A0ABZ0TQD9_9SPHI</name>
<feature type="signal peptide" evidence="1">
    <location>
        <begin position="1"/>
        <end position="22"/>
    </location>
</feature>
<feature type="chain" id="PRO_5047195909" evidence="1">
    <location>
        <begin position="23"/>
        <end position="266"/>
    </location>
</feature>
<dbReference type="SUPFAM" id="SSF52833">
    <property type="entry name" value="Thioredoxin-like"/>
    <property type="match status" value="1"/>
</dbReference>
<organism evidence="2 3">
    <name type="scientific">Mucilaginibacter sabulilitoris</name>
    <dbReference type="NCBI Taxonomy" id="1173583"/>
    <lineage>
        <taxon>Bacteria</taxon>
        <taxon>Pseudomonadati</taxon>
        <taxon>Bacteroidota</taxon>
        <taxon>Sphingobacteriia</taxon>
        <taxon>Sphingobacteriales</taxon>
        <taxon>Sphingobacteriaceae</taxon>
        <taxon>Mucilaginibacter</taxon>
    </lineage>
</organism>
<dbReference type="PANTHER" id="PTHR36057:SF1">
    <property type="entry name" value="LIPOPROTEIN LIPID ATTACHMENT SITE-LIKE PROTEIN, PUTATIVE (DUF1223)-RELATED"/>
    <property type="match status" value="1"/>
</dbReference>
<evidence type="ECO:0000313" key="2">
    <source>
        <dbReference type="EMBL" id="WPU95041.1"/>
    </source>
</evidence>
<dbReference type="RefSeq" id="WP_321564153.1">
    <property type="nucleotide sequence ID" value="NZ_CP139558.1"/>
</dbReference>
<protein>
    <submittedName>
        <fullName evidence="2">DUF1223 domain-containing protein</fullName>
    </submittedName>
</protein>
<evidence type="ECO:0000256" key="1">
    <source>
        <dbReference type="SAM" id="SignalP"/>
    </source>
</evidence>
<proteinExistence type="predicted"/>
<dbReference type="Proteomes" id="UP001324380">
    <property type="component" value="Chromosome"/>
</dbReference>
<accession>A0ABZ0TQD9</accession>